<dbReference type="PANTHER" id="PTHR42941:SF1">
    <property type="entry name" value="SLL1037 PROTEIN"/>
    <property type="match status" value="1"/>
</dbReference>
<dbReference type="PANTHER" id="PTHR42941">
    <property type="entry name" value="SLL1037 PROTEIN"/>
    <property type="match status" value="1"/>
</dbReference>
<dbReference type="PROSITE" id="PS51318">
    <property type="entry name" value="TAT"/>
    <property type="match status" value="1"/>
</dbReference>
<accession>A0ABY4MZ46</accession>
<gene>
    <name evidence="1" type="ORF">M3M28_04425</name>
</gene>
<dbReference type="InterPro" id="IPR011852">
    <property type="entry name" value="TRAP_TAXI"/>
</dbReference>
<dbReference type="SUPFAM" id="SSF53850">
    <property type="entry name" value="Periplasmic binding protein-like II"/>
    <property type="match status" value="1"/>
</dbReference>
<dbReference type="Gene3D" id="3.40.190.10">
    <property type="entry name" value="Periplasmic binding protein-like II"/>
    <property type="match status" value="2"/>
</dbReference>
<evidence type="ECO:0000313" key="1">
    <source>
        <dbReference type="EMBL" id="UQN15705.1"/>
    </source>
</evidence>
<proteinExistence type="predicted"/>
<dbReference type="EMBL" id="CP097160">
    <property type="protein sequence ID" value="UQN15705.1"/>
    <property type="molecule type" value="Genomic_DNA"/>
</dbReference>
<organism evidence="1">
    <name type="scientific">Gulosibacter sediminis</name>
    <dbReference type="NCBI Taxonomy" id="1729695"/>
    <lineage>
        <taxon>Bacteria</taxon>
        <taxon>Bacillati</taxon>
        <taxon>Actinomycetota</taxon>
        <taxon>Actinomycetes</taxon>
        <taxon>Micrococcales</taxon>
        <taxon>Microbacteriaceae</taxon>
        <taxon>Gulosibacter</taxon>
    </lineage>
</organism>
<name>A0ABY4MZ46_9MICO</name>
<protein>
    <submittedName>
        <fullName evidence="1">TAXI family TRAP transporter solute-binding subunit</fullName>
    </submittedName>
</protein>
<dbReference type="Pfam" id="PF16868">
    <property type="entry name" value="NMT1_3"/>
    <property type="match status" value="1"/>
</dbReference>
<sequence>MSGLTRRGFLGALGTVALLGVSGCGLRREATPLAMASGEAGGTYLQFGALLRDAASRAGVAELEVRATKGSFDNLDQLVSGQADLGIALADSVASRDDDLVAIGRVYQNYLQCVVRDDSDIVALTDLHGHRVGIGAHGSGAAYTAGLILEVTGLREGDDPVDEVELGIQTASDALVAGEIDALFWSSGIPAPIIAELTASPGVRFVDLTDALPGLEEQHPGSYLATALPSGAYGGSAETPTVGTPNYLLARPDLADEIAAGLVDVLISDAERLVPEGSVGVQYLTSANLIDTAPVPLHPAAASRYRHHYG</sequence>
<dbReference type="NCBIfam" id="TIGR02122">
    <property type="entry name" value="TRAP_TAXI"/>
    <property type="match status" value="1"/>
</dbReference>
<dbReference type="InterPro" id="IPR006311">
    <property type="entry name" value="TAT_signal"/>
</dbReference>
<reference evidence="1" key="1">
    <citation type="submission" date="2022-05" db="EMBL/GenBank/DDBJ databases">
        <title>Complete genome sequence of toluene-degrading Gulosibacter sediminis strain ACHW.36C.</title>
        <authorList>
            <person name="Wai A.C."/>
            <person name="Lai G.K."/>
            <person name="Griffin S.D."/>
            <person name="Leung F.C."/>
        </authorList>
    </citation>
    <scope>NUCLEOTIDE SEQUENCE [LARGE SCALE GENOMIC DNA]</scope>
    <source>
        <strain evidence="1">ACHW.36C</strain>
    </source>
</reference>
<dbReference type="PROSITE" id="PS51257">
    <property type="entry name" value="PROKAR_LIPOPROTEIN"/>
    <property type="match status" value="1"/>
</dbReference>